<reference evidence="2 3" key="1">
    <citation type="journal article" date="2017" name="Genome Biol.">
        <title>New reference genome sequences of hot pepper reveal the massive evolution of plant disease-resistance genes by retroduplication.</title>
        <authorList>
            <person name="Kim S."/>
            <person name="Park J."/>
            <person name="Yeom S.I."/>
            <person name="Kim Y.M."/>
            <person name="Seo E."/>
            <person name="Kim K.T."/>
            <person name="Kim M.S."/>
            <person name="Lee J.M."/>
            <person name="Cheong K."/>
            <person name="Shin H.S."/>
            <person name="Kim S.B."/>
            <person name="Han K."/>
            <person name="Lee J."/>
            <person name="Park M."/>
            <person name="Lee H.A."/>
            <person name="Lee H.Y."/>
            <person name="Lee Y."/>
            <person name="Oh S."/>
            <person name="Lee J.H."/>
            <person name="Choi E."/>
            <person name="Choi E."/>
            <person name="Lee S.E."/>
            <person name="Jeon J."/>
            <person name="Kim H."/>
            <person name="Choi G."/>
            <person name="Song H."/>
            <person name="Lee J."/>
            <person name="Lee S.C."/>
            <person name="Kwon J.K."/>
            <person name="Lee H.Y."/>
            <person name="Koo N."/>
            <person name="Hong Y."/>
            <person name="Kim R.W."/>
            <person name="Kang W.H."/>
            <person name="Huh J.H."/>
            <person name="Kang B.C."/>
            <person name="Yang T.J."/>
            <person name="Lee Y.H."/>
            <person name="Bennetzen J.L."/>
            <person name="Choi D."/>
        </authorList>
    </citation>
    <scope>NUCLEOTIDE SEQUENCE [LARGE SCALE GENOMIC DNA]</scope>
    <source>
        <strain evidence="3">cv. PBC81</strain>
    </source>
</reference>
<evidence type="ECO:0000313" key="2">
    <source>
        <dbReference type="EMBL" id="PHT47193.1"/>
    </source>
</evidence>
<evidence type="ECO:0000313" key="3">
    <source>
        <dbReference type="Proteomes" id="UP000224567"/>
    </source>
</evidence>
<dbReference type="AlphaFoldDB" id="A0A2G2WPM1"/>
<keyword evidence="3" id="KW-1185">Reference proteome</keyword>
<name>A0A2G2WPM1_CAPBA</name>
<sequence length="209" mass="22888">MVKAPLSGRFLQPAVVQPGTSRIDQSSTGNYSSLGGSSCSSRWPTPRFQLLEGESIELRQYGLRDDVAQLSVFEVVVGNCKLLFLCSAISSRLMGSASDERMLEIWIIGWLRSGAFDLSDIKKHVSIYSELDVSPDFQGTDICVKPSQGDLYLGKFMCYIFQAAEMLSLVKLDPGFLSICSSLGGQSYLVPVAGGKWQHDRADDPLVSF</sequence>
<dbReference type="OrthoDB" id="428734at2759"/>
<feature type="compositionally biased region" description="Polar residues" evidence="1">
    <location>
        <begin position="18"/>
        <end position="31"/>
    </location>
</feature>
<proteinExistence type="predicted"/>
<dbReference type="EMBL" id="MLFT02000005">
    <property type="protein sequence ID" value="PHT47193.1"/>
    <property type="molecule type" value="Genomic_DNA"/>
</dbReference>
<dbReference type="Proteomes" id="UP000224567">
    <property type="component" value="Unassembled WGS sequence"/>
</dbReference>
<comment type="caution">
    <text evidence="2">The sequence shown here is derived from an EMBL/GenBank/DDBJ whole genome shotgun (WGS) entry which is preliminary data.</text>
</comment>
<organism evidence="2 3">
    <name type="scientific">Capsicum baccatum</name>
    <name type="common">Peruvian pepper</name>
    <dbReference type="NCBI Taxonomy" id="33114"/>
    <lineage>
        <taxon>Eukaryota</taxon>
        <taxon>Viridiplantae</taxon>
        <taxon>Streptophyta</taxon>
        <taxon>Embryophyta</taxon>
        <taxon>Tracheophyta</taxon>
        <taxon>Spermatophyta</taxon>
        <taxon>Magnoliopsida</taxon>
        <taxon>eudicotyledons</taxon>
        <taxon>Gunneridae</taxon>
        <taxon>Pentapetalae</taxon>
        <taxon>asterids</taxon>
        <taxon>lamiids</taxon>
        <taxon>Solanales</taxon>
        <taxon>Solanaceae</taxon>
        <taxon>Solanoideae</taxon>
        <taxon>Capsiceae</taxon>
        <taxon>Capsicum</taxon>
    </lineage>
</organism>
<evidence type="ECO:0000256" key="1">
    <source>
        <dbReference type="SAM" id="MobiDB-lite"/>
    </source>
</evidence>
<accession>A0A2G2WPM1</accession>
<protein>
    <submittedName>
        <fullName evidence="2">Uncharacterized protein</fullName>
    </submittedName>
</protein>
<gene>
    <name evidence="2" type="ORF">CQW23_11401</name>
</gene>
<feature type="region of interest" description="Disordered" evidence="1">
    <location>
        <begin position="18"/>
        <end position="38"/>
    </location>
</feature>
<reference evidence="3" key="2">
    <citation type="journal article" date="2017" name="J. Anim. Genet.">
        <title>Multiple reference genome sequences of hot pepper reveal the massive evolution of plant disease resistance genes by retroduplication.</title>
        <authorList>
            <person name="Kim S."/>
            <person name="Park J."/>
            <person name="Yeom S.-I."/>
            <person name="Kim Y.-M."/>
            <person name="Seo E."/>
            <person name="Kim K.-T."/>
            <person name="Kim M.-S."/>
            <person name="Lee J.M."/>
            <person name="Cheong K."/>
            <person name="Shin H.-S."/>
            <person name="Kim S.-B."/>
            <person name="Han K."/>
            <person name="Lee J."/>
            <person name="Park M."/>
            <person name="Lee H.-A."/>
            <person name="Lee H.-Y."/>
            <person name="Lee Y."/>
            <person name="Oh S."/>
            <person name="Lee J.H."/>
            <person name="Choi E."/>
            <person name="Choi E."/>
            <person name="Lee S.E."/>
            <person name="Jeon J."/>
            <person name="Kim H."/>
            <person name="Choi G."/>
            <person name="Song H."/>
            <person name="Lee J."/>
            <person name="Lee S.-C."/>
            <person name="Kwon J.-K."/>
            <person name="Lee H.-Y."/>
            <person name="Koo N."/>
            <person name="Hong Y."/>
            <person name="Kim R.W."/>
            <person name="Kang W.-H."/>
            <person name="Huh J.H."/>
            <person name="Kang B.-C."/>
            <person name="Yang T.-J."/>
            <person name="Lee Y.-H."/>
            <person name="Bennetzen J.L."/>
            <person name="Choi D."/>
        </authorList>
    </citation>
    <scope>NUCLEOTIDE SEQUENCE [LARGE SCALE GENOMIC DNA]</scope>
    <source>
        <strain evidence="3">cv. PBC81</strain>
    </source>
</reference>